<accession>A0A1H0B3X7</accession>
<dbReference type="EMBL" id="LT629701">
    <property type="protein sequence ID" value="SDN40329.1"/>
    <property type="molecule type" value="Genomic_DNA"/>
</dbReference>
<dbReference type="OrthoDB" id="9758822at2"/>
<dbReference type="Proteomes" id="UP000183376">
    <property type="component" value="Chromosome I"/>
</dbReference>
<keyword evidence="1" id="KW-0378">Hydrolase</keyword>
<dbReference type="PANTHER" id="PTHR43053">
    <property type="entry name" value="GLYCOSIDASE FAMILY 31"/>
    <property type="match status" value="1"/>
</dbReference>
<dbReference type="PANTHER" id="PTHR43053:SF3">
    <property type="entry name" value="ALPHA-GALACTOSIDASE C-RELATED"/>
    <property type="match status" value="1"/>
</dbReference>
<gene>
    <name evidence="3" type="ORF">SAMN04489726_6457</name>
</gene>
<dbReference type="CDD" id="cd14791">
    <property type="entry name" value="GH36"/>
    <property type="match status" value="1"/>
</dbReference>
<name>A0A1H0B3X7_ALLAB</name>
<dbReference type="InterPro" id="IPR002252">
    <property type="entry name" value="Glyco_hydro_36"/>
</dbReference>
<dbReference type="SUPFAM" id="SSF51445">
    <property type="entry name" value="(Trans)glycosidases"/>
    <property type="match status" value="1"/>
</dbReference>
<dbReference type="GO" id="GO:0016052">
    <property type="term" value="P:carbohydrate catabolic process"/>
    <property type="evidence" value="ECO:0007669"/>
    <property type="project" value="InterPro"/>
</dbReference>
<dbReference type="STRING" id="211114.SAMN04489726_6457"/>
<dbReference type="Gene3D" id="3.20.20.70">
    <property type="entry name" value="Aldolase class I"/>
    <property type="match status" value="1"/>
</dbReference>
<keyword evidence="4" id="KW-1185">Reference proteome</keyword>
<reference evidence="3 4" key="1">
    <citation type="submission" date="2016-10" db="EMBL/GenBank/DDBJ databases">
        <authorList>
            <person name="de Groot N.N."/>
        </authorList>
    </citation>
    <scope>NUCLEOTIDE SEQUENCE [LARGE SCALE GENOMIC DNA]</scope>
    <source>
        <strain evidence="3 4">DSM 44149</strain>
    </source>
</reference>
<evidence type="ECO:0000313" key="3">
    <source>
        <dbReference type="EMBL" id="SDN40329.1"/>
    </source>
</evidence>
<dbReference type="InterPro" id="IPR013785">
    <property type="entry name" value="Aldolase_TIM"/>
</dbReference>
<evidence type="ECO:0000256" key="2">
    <source>
        <dbReference type="ARBA" id="ARBA00023295"/>
    </source>
</evidence>
<evidence type="ECO:0000256" key="1">
    <source>
        <dbReference type="ARBA" id="ARBA00022801"/>
    </source>
</evidence>
<dbReference type="RefSeq" id="WP_052406797.1">
    <property type="nucleotide sequence ID" value="NZ_JOEF01000001.1"/>
</dbReference>
<dbReference type="Pfam" id="PF02065">
    <property type="entry name" value="Melibiase"/>
    <property type="match status" value="1"/>
</dbReference>
<dbReference type="InterPro" id="IPR050985">
    <property type="entry name" value="Alpha-glycosidase_related"/>
</dbReference>
<dbReference type="AlphaFoldDB" id="A0A1H0B3X7"/>
<dbReference type="GO" id="GO:0004557">
    <property type="term" value="F:alpha-galactosidase activity"/>
    <property type="evidence" value="ECO:0007669"/>
    <property type="project" value="InterPro"/>
</dbReference>
<dbReference type="InterPro" id="IPR017853">
    <property type="entry name" value="GH"/>
</dbReference>
<evidence type="ECO:0000313" key="4">
    <source>
        <dbReference type="Proteomes" id="UP000183376"/>
    </source>
</evidence>
<organism evidence="3 4">
    <name type="scientific">Allokutzneria albata</name>
    <name type="common">Kibdelosporangium albatum</name>
    <dbReference type="NCBI Taxonomy" id="211114"/>
    <lineage>
        <taxon>Bacteria</taxon>
        <taxon>Bacillati</taxon>
        <taxon>Actinomycetota</taxon>
        <taxon>Actinomycetes</taxon>
        <taxon>Pseudonocardiales</taxon>
        <taxon>Pseudonocardiaceae</taxon>
        <taxon>Allokutzneria</taxon>
    </lineage>
</organism>
<protein>
    <submittedName>
        <fullName evidence="3">Alpha-galactosidase</fullName>
    </submittedName>
</protein>
<sequence length="437" mass="47762">METIAEIQTSDETVVHEQGWQSWSPSTTYRLGAAPHRPVDEDKRLIAYRHTTAPAPGTYCGEGLFAVAEGDSVTLFAATDPTAEVPTILAVRAGDRLVISANGSVEIRQHTGDIPGALAAWADEVCARLAVPAPRPAPTGWCSWYEYFTDVTADDIVDNLEAMEDLQLPIDVVQVDDGYQREVGDWLVPSGRFPDVPGLFAHIRDHGRRAGIWTAPFLVAERSELLAEHPDWLVGKENPVRVGHNWGQQLYALDTTHPGARDYLRTVFTTFAEWGIDYHKIDFVYAGAVPGRRHAGVSGIEAYRSGLELIREVIGPDAYLLGCGAPQLPSIGMVDAMRVSPDIALEYAPGSGDLSQPAQLGAVLNGESRRFQHGRFWVNDPDCIVARPAVEHRIEWAEHISTSGGLRASSDGLRGLDSWGLDTTHRLLAEPIPSHFV</sequence>
<proteinExistence type="predicted"/>
<dbReference type="eggNOG" id="COG3345">
    <property type="taxonomic scope" value="Bacteria"/>
</dbReference>
<keyword evidence="2" id="KW-0326">Glycosidase</keyword>